<protein>
    <submittedName>
        <fullName evidence="2">Alpha/beta fold hydrolase</fullName>
    </submittedName>
</protein>
<dbReference type="SUPFAM" id="SSF53474">
    <property type="entry name" value="alpha/beta-Hydrolases"/>
    <property type="match status" value="1"/>
</dbReference>
<dbReference type="InterPro" id="IPR029787">
    <property type="entry name" value="Nucleotide_cyclase"/>
</dbReference>
<dbReference type="PANTHER" id="PTHR43433:SF8">
    <property type="entry name" value="BIFUNCTIONAL LIPASE_ADENYLATE CYCLASE LIPJ"/>
    <property type="match status" value="1"/>
</dbReference>
<dbReference type="InterPro" id="IPR029058">
    <property type="entry name" value="AB_hydrolase_fold"/>
</dbReference>
<dbReference type="Gene3D" id="3.40.50.1820">
    <property type="entry name" value="alpha/beta hydrolase"/>
    <property type="match status" value="1"/>
</dbReference>
<dbReference type="GO" id="GO:0035556">
    <property type="term" value="P:intracellular signal transduction"/>
    <property type="evidence" value="ECO:0007669"/>
    <property type="project" value="InterPro"/>
</dbReference>
<dbReference type="GO" id="GO:0016787">
    <property type="term" value="F:hydrolase activity"/>
    <property type="evidence" value="ECO:0007669"/>
    <property type="project" value="UniProtKB-KW"/>
</dbReference>
<sequence>MITQPTTRYARSGDVSIAYQVFGDGPLDIVVVPGFVSHVELIWEVPTAVHILERLASFSRVILFDKRGSGLSDPVVGAPTLEERMDDVRAVMDAAGSDRAAIFGLSEGAPMSILFAATYPEQTSALVLYGGMARSTWAPDYPWATPADALIESSEAMAPYLYEGAVIEIMAPTFADDPRVRALYARLQRYAASPAMLQQMFLMFLDIDVRAVLPTIDVPTIVLHRRGDRAVNYQAAVWMAGQIPGARYVELEGIDHMMFAGDTDALVDEIEEFLTGVRRATEVDRVLATVMFTDIVDSTQRASAMGDQAWRALLDAQNDVLRHELVRHRGREVKTLGDGMLATFDGPARAIRCARAMTEAVRALDIEIRVGLHTGEVELVGDDVAGIAVHIAARVGALAGAGEVLVSGTVKDLVAGSGISFADRGEHVLKGIPDRWRIYAAG</sequence>
<accession>A0A417XU34</accession>
<dbReference type="GO" id="GO:0009190">
    <property type="term" value="P:cyclic nucleotide biosynthetic process"/>
    <property type="evidence" value="ECO:0007669"/>
    <property type="project" value="InterPro"/>
</dbReference>
<dbReference type="Pfam" id="PF00211">
    <property type="entry name" value="Guanylate_cyc"/>
    <property type="match status" value="1"/>
</dbReference>
<dbReference type="CDD" id="cd07302">
    <property type="entry name" value="CHD"/>
    <property type="match status" value="1"/>
</dbReference>
<dbReference type="PROSITE" id="PS50125">
    <property type="entry name" value="GUANYLATE_CYCLASE_2"/>
    <property type="match status" value="1"/>
</dbReference>
<evidence type="ECO:0000313" key="2">
    <source>
        <dbReference type="EMBL" id="RHW23846.1"/>
    </source>
</evidence>
<dbReference type="Gene3D" id="3.30.70.1230">
    <property type="entry name" value="Nucleotide cyclase"/>
    <property type="match status" value="1"/>
</dbReference>
<dbReference type="SUPFAM" id="SSF55073">
    <property type="entry name" value="Nucleotide cyclase"/>
    <property type="match status" value="1"/>
</dbReference>
<dbReference type="Proteomes" id="UP000283644">
    <property type="component" value="Unassembled WGS sequence"/>
</dbReference>
<proteinExistence type="predicted"/>
<reference evidence="2 3" key="1">
    <citation type="submission" date="2018-09" db="EMBL/GenBank/DDBJ databases">
        <title>Genome sequencing of Nocardioides immobilis CCTCC AB 2017083 for comparison to Nocardioides silvaticus.</title>
        <authorList>
            <person name="Li C."/>
            <person name="Wang G."/>
        </authorList>
    </citation>
    <scope>NUCLEOTIDE SEQUENCE [LARGE SCALE GENOMIC DNA]</scope>
    <source>
        <strain evidence="2 3">CCTCC AB 2017083</strain>
    </source>
</reference>
<name>A0A417XU34_9ACTN</name>
<comment type="caution">
    <text evidence="2">The sequence shown here is derived from an EMBL/GenBank/DDBJ whole genome shotgun (WGS) entry which is preliminary data.</text>
</comment>
<evidence type="ECO:0000313" key="3">
    <source>
        <dbReference type="Proteomes" id="UP000283644"/>
    </source>
</evidence>
<dbReference type="SMART" id="SM00044">
    <property type="entry name" value="CYCc"/>
    <property type="match status" value="1"/>
</dbReference>
<dbReference type="InterPro" id="IPR050471">
    <property type="entry name" value="AB_hydrolase"/>
</dbReference>
<organism evidence="2 3">
    <name type="scientific">Nocardioides immobilis</name>
    <dbReference type="NCBI Taxonomy" id="2049295"/>
    <lineage>
        <taxon>Bacteria</taxon>
        <taxon>Bacillati</taxon>
        <taxon>Actinomycetota</taxon>
        <taxon>Actinomycetes</taxon>
        <taxon>Propionibacteriales</taxon>
        <taxon>Nocardioidaceae</taxon>
        <taxon>Nocardioides</taxon>
    </lineage>
</organism>
<dbReference type="Pfam" id="PF12146">
    <property type="entry name" value="Hydrolase_4"/>
    <property type="match status" value="1"/>
</dbReference>
<keyword evidence="2" id="KW-0378">Hydrolase</keyword>
<dbReference type="InterPro" id="IPR001054">
    <property type="entry name" value="A/G_cyclase"/>
</dbReference>
<dbReference type="InterPro" id="IPR022742">
    <property type="entry name" value="Hydrolase_4"/>
</dbReference>
<dbReference type="PANTHER" id="PTHR43433">
    <property type="entry name" value="HYDROLASE, ALPHA/BETA FOLD FAMILY PROTEIN"/>
    <property type="match status" value="1"/>
</dbReference>
<dbReference type="EMBL" id="QXGH01000039">
    <property type="protein sequence ID" value="RHW23846.1"/>
    <property type="molecule type" value="Genomic_DNA"/>
</dbReference>
<dbReference type="OrthoDB" id="27092at2"/>
<dbReference type="RefSeq" id="WP_118928492.1">
    <property type="nucleotide sequence ID" value="NZ_QXGH01000039.1"/>
</dbReference>
<gene>
    <name evidence="2" type="ORF">D0Z08_27530</name>
</gene>
<dbReference type="InterPro" id="IPR000073">
    <property type="entry name" value="AB_hydrolase_1"/>
</dbReference>
<dbReference type="PRINTS" id="PR00111">
    <property type="entry name" value="ABHYDROLASE"/>
</dbReference>
<feature type="domain" description="Guanylate cyclase" evidence="1">
    <location>
        <begin position="289"/>
        <end position="396"/>
    </location>
</feature>
<dbReference type="AlphaFoldDB" id="A0A417XU34"/>
<keyword evidence="3" id="KW-1185">Reference proteome</keyword>
<dbReference type="GO" id="GO:0004016">
    <property type="term" value="F:adenylate cyclase activity"/>
    <property type="evidence" value="ECO:0007669"/>
    <property type="project" value="UniProtKB-ARBA"/>
</dbReference>
<evidence type="ECO:0000259" key="1">
    <source>
        <dbReference type="PROSITE" id="PS50125"/>
    </source>
</evidence>